<dbReference type="Pfam" id="PF10539">
    <property type="entry name" value="Dev_Cell_Death"/>
    <property type="match status" value="1"/>
</dbReference>
<organism evidence="3 4">
    <name type="scientific">Aegilops tauschii subsp. strangulata</name>
    <name type="common">Goatgrass</name>
    <dbReference type="NCBI Taxonomy" id="200361"/>
    <lineage>
        <taxon>Eukaryota</taxon>
        <taxon>Viridiplantae</taxon>
        <taxon>Streptophyta</taxon>
        <taxon>Embryophyta</taxon>
        <taxon>Tracheophyta</taxon>
        <taxon>Spermatophyta</taxon>
        <taxon>Magnoliopsida</taxon>
        <taxon>Liliopsida</taxon>
        <taxon>Poales</taxon>
        <taxon>Poaceae</taxon>
        <taxon>BOP clade</taxon>
        <taxon>Pooideae</taxon>
        <taxon>Triticodae</taxon>
        <taxon>Triticeae</taxon>
        <taxon>Triticinae</taxon>
        <taxon>Aegilops</taxon>
    </lineage>
</organism>
<name>A0A453JP31_AEGTS</name>
<evidence type="ECO:0000256" key="1">
    <source>
        <dbReference type="SAM" id="MobiDB-lite"/>
    </source>
</evidence>
<dbReference type="SMART" id="SM00767">
    <property type="entry name" value="DCD"/>
    <property type="match status" value="1"/>
</dbReference>
<sequence>FTPLAIRHRAAIHLVSPIQMEIQSPRPLSPAPPPCPWRRTRLPPPARKSPGPQPAADHPEDDARPLPAGYIFMWSGETRPECFRYRVLGLPWGKLDAVSRIRRSAALFLYDFHAKYLYGPYRAKTVRALLAGLGEDDRREGLRRTPKRVAKAFRDGTRGITRGSIPFVIAHARVRSLDLATPRCLESSSTRATPFVKCQYLRNLTRTRFWCRFSLGRTF</sequence>
<dbReference type="Gramene" id="AET5Gv20143000.1">
    <property type="protein sequence ID" value="AET5Gv20143000.1"/>
    <property type="gene ID" value="AET5Gv20143000"/>
</dbReference>
<dbReference type="STRING" id="200361.A0A453JP31"/>
<dbReference type="InterPro" id="IPR013989">
    <property type="entry name" value="Dev_and_cell_death_domain"/>
</dbReference>
<reference evidence="3" key="5">
    <citation type="journal article" date="2021" name="G3 (Bethesda)">
        <title>Aegilops tauschii genome assembly Aet v5.0 features greater sequence contiguity and improved annotation.</title>
        <authorList>
            <person name="Wang L."/>
            <person name="Zhu T."/>
            <person name="Rodriguez J.C."/>
            <person name="Deal K.R."/>
            <person name="Dubcovsky J."/>
            <person name="McGuire P.E."/>
            <person name="Lux T."/>
            <person name="Spannagl M."/>
            <person name="Mayer K.F.X."/>
            <person name="Baldrich P."/>
            <person name="Meyers B.C."/>
            <person name="Huo N."/>
            <person name="Gu Y.Q."/>
            <person name="Zhou H."/>
            <person name="Devos K.M."/>
            <person name="Bennetzen J.L."/>
            <person name="Unver T."/>
            <person name="Budak H."/>
            <person name="Gulick P.J."/>
            <person name="Galiba G."/>
            <person name="Kalapos B."/>
            <person name="Nelson D.R."/>
            <person name="Li P."/>
            <person name="You F.M."/>
            <person name="Luo M.C."/>
            <person name="Dvorak J."/>
        </authorList>
    </citation>
    <scope>NUCLEOTIDE SEQUENCE [LARGE SCALE GENOMIC DNA]</scope>
    <source>
        <strain evidence="3">cv. AL8/78</strain>
    </source>
</reference>
<dbReference type="PROSITE" id="PS51222">
    <property type="entry name" value="DCD"/>
    <property type="match status" value="1"/>
</dbReference>
<dbReference type="EnsemblPlants" id="AET5Gv20143000.1">
    <property type="protein sequence ID" value="AET5Gv20143000.1"/>
    <property type="gene ID" value="AET5Gv20143000"/>
</dbReference>
<feature type="compositionally biased region" description="Pro residues" evidence="1">
    <location>
        <begin position="27"/>
        <end position="53"/>
    </location>
</feature>
<proteinExistence type="predicted"/>
<evidence type="ECO:0000313" key="3">
    <source>
        <dbReference type="EnsemblPlants" id="AET5Gv20143000.1"/>
    </source>
</evidence>
<feature type="region of interest" description="Disordered" evidence="1">
    <location>
        <begin position="23"/>
        <end position="63"/>
    </location>
</feature>
<dbReference type="SUPFAM" id="SSF55620">
    <property type="entry name" value="Tetrahydrobiopterin biosynthesis enzymes-like"/>
    <property type="match status" value="1"/>
</dbReference>
<protein>
    <recommendedName>
        <fullName evidence="2">DCD domain-containing protein</fullName>
    </recommendedName>
</protein>
<keyword evidence="4" id="KW-1185">Reference proteome</keyword>
<reference evidence="4" key="2">
    <citation type="journal article" date="2017" name="Nat. Plants">
        <title>The Aegilops tauschii genome reveals multiple impacts of transposons.</title>
        <authorList>
            <person name="Zhao G."/>
            <person name="Zou C."/>
            <person name="Li K."/>
            <person name="Wang K."/>
            <person name="Li T."/>
            <person name="Gao L."/>
            <person name="Zhang X."/>
            <person name="Wang H."/>
            <person name="Yang Z."/>
            <person name="Liu X."/>
            <person name="Jiang W."/>
            <person name="Mao L."/>
            <person name="Kong X."/>
            <person name="Jiao Y."/>
            <person name="Jia J."/>
        </authorList>
    </citation>
    <scope>NUCLEOTIDE SEQUENCE [LARGE SCALE GENOMIC DNA]</scope>
    <source>
        <strain evidence="4">cv. AL8/78</strain>
    </source>
</reference>
<feature type="domain" description="DCD" evidence="2">
    <location>
        <begin position="65"/>
        <end position="197"/>
    </location>
</feature>
<evidence type="ECO:0000313" key="4">
    <source>
        <dbReference type="Proteomes" id="UP000015105"/>
    </source>
</evidence>
<reference evidence="3" key="3">
    <citation type="journal article" date="2017" name="Nature">
        <title>Genome sequence of the progenitor of the wheat D genome Aegilops tauschii.</title>
        <authorList>
            <person name="Luo M.C."/>
            <person name="Gu Y.Q."/>
            <person name="Puiu D."/>
            <person name="Wang H."/>
            <person name="Twardziok S.O."/>
            <person name="Deal K.R."/>
            <person name="Huo N."/>
            <person name="Zhu T."/>
            <person name="Wang L."/>
            <person name="Wang Y."/>
            <person name="McGuire P.E."/>
            <person name="Liu S."/>
            <person name="Long H."/>
            <person name="Ramasamy R.K."/>
            <person name="Rodriguez J.C."/>
            <person name="Van S.L."/>
            <person name="Yuan L."/>
            <person name="Wang Z."/>
            <person name="Xia Z."/>
            <person name="Xiao L."/>
            <person name="Anderson O.D."/>
            <person name="Ouyang S."/>
            <person name="Liang Y."/>
            <person name="Zimin A.V."/>
            <person name="Pertea G."/>
            <person name="Qi P."/>
            <person name="Bennetzen J.L."/>
            <person name="Dai X."/>
            <person name="Dawson M.W."/>
            <person name="Muller H.G."/>
            <person name="Kugler K."/>
            <person name="Rivarola-Duarte L."/>
            <person name="Spannagl M."/>
            <person name="Mayer K.F.X."/>
            <person name="Lu F.H."/>
            <person name="Bevan M.W."/>
            <person name="Leroy P."/>
            <person name="Li P."/>
            <person name="You F.M."/>
            <person name="Sun Q."/>
            <person name="Liu Z."/>
            <person name="Lyons E."/>
            <person name="Wicker T."/>
            <person name="Salzberg S.L."/>
            <person name="Devos K.M."/>
            <person name="Dvorak J."/>
        </authorList>
    </citation>
    <scope>NUCLEOTIDE SEQUENCE [LARGE SCALE GENOMIC DNA]</scope>
    <source>
        <strain evidence="3">cv. AL8/78</strain>
    </source>
</reference>
<accession>A0A453JP31</accession>
<reference evidence="3" key="4">
    <citation type="submission" date="2019-03" db="UniProtKB">
        <authorList>
            <consortium name="EnsemblPlants"/>
        </authorList>
    </citation>
    <scope>IDENTIFICATION</scope>
</reference>
<dbReference type="AlphaFoldDB" id="A0A453JP31"/>
<reference evidence="4" key="1">
    <citation type="journal article" date="2014" name="Science">
        <title>Ancient hybridizations among the ancestral genomes of bread wheat.</title>
        <authorList>
            <consortium name="International Wheat Genome Sequencing Consortium,"/>
            <person name="Marcussen T."/>
            <person name="Sandve S.R."/>
            <person name="Heier L."/>
            <person name="Spannagl M."/>
            <person name="Pfeifer M."/>
            <person name="Jakobsen K.S."/>
            <person name="Wulff B.B."/>
            <person name="Steuernagel B."/>
            <person name="Mayer K.F."/>
            <person name="Olsen O.A."/>
        </authorList>
    </citation>
    <scope>NUCLEOTIDE SEQUENCE [LARGE SCALE GENOMIC DNA]</scope>
    <source>
        <strain evidence="4">cv. AL8/78</strain>
    </source>
</reference>
<dbReference type="Proteomes" id="UP000015105">
    <property type="component" value="Chromosome 5D"/>
</dbReference>
<dbReference type="PANTHER" id="PTHR46444:SF14">
    <property type="entry name" value="EXPRESSED PROTEIN"/>
    <property type="match status" value="1"/>
</dbReference>
<evidence type="ECO:0000259" key="2">
    <source>
        <dbReference type="PROSITE" id="PS51222"/>
    </source>
</evidence>
<dbReference type="PANTHER" id="PTHR46444">
    <property type="entry name" value="DCD (DEVELOPMENT AND CELL DEATH) DOMAIN PROTEIN-RELATED"/>
    <property type="match status" value="1"/>
</dbReference>
<dbReference type="InterPro" id="IPR043134">
    <property type="entry name" value="GTP-CH-I_N"/>
</dbReference>
<dbReference type="Gene3D" id="1.10.286.10">
    <property type="match status" value="1"/>
</dbReference>